<reference evidence="5 6" key="1">
    <citation type="submission" date="2022-02" db="EMBL/GenBank/DDBJ databases">
        <authorList>
            <person name="Zhuang L."/>
        </authorList>
    </citation>
    <scope>NUCLEOTIDE SEQUENCE [LARGE SCALE GENOMIC DNA]</scope>
    <source>
        <strain evidence="5 6">C32</strain>
    </source>
</reference>
<evidence type="ECO:0000256" key="2">
    <source>
        <dbReference type="ARBA" id="ARBA00022729"/>
    </source>
</evidence>
<dbReference type="PANTHER" id="PTHR35936">
    <property type="entry name" value="MEMBRANE-BOUND LYTIC MUREIN TRANSGLYCOSYLASE F"/>
    <property type="match status" value="1"/>
</dbReference>
<feature type="chain" id="PRO_5046546720" evidence="3">
    <location>
        <begin position="20"/>
        <end position="255"/>
    </location>
</feature>
<evidence type="ECO:0000256" key="1">
    <source>
        <dbReference type="ARBA" id="ARBA00010333"/>
    </source>
</evidence>
<dbReference type="RefSeq" id="WP_238894998.1">
    <property type="nucleotide sequence ID" value="NZ_JAKOGG010000002.1"/>
</dbReference>
<evidence type="ECO:0000259" key="4">
    <source>
        <dbReference type="Pfam" id="PF00497"/>
    </source>
</evidence>
<feature type="domain" description="Solute-binding protein family 3/N-terminal" evidence="4">
    <location>
        <begin position="35"/>
        <end position="197"/>
    </location>
</feature>
<feature type="signal peptide" evidence="3">
    <location>
        <begin position="1"/>
        <end position="19"/>
    </location>
</feature>
<evidence type="ECO:0000256" key="3">
    <source>
        <dbReference type="SAM" id="SignalP"/>
    </source>
</evidence>
<evidence type="ECO:0000313" key="5">
    <source>
        <dbReference type="EMBL" id="MCS4555604.1"/>
    </source>
</evidence>
<organism evidence="5 6">
    <name type="scientific">Shewanella electrica</name>
    <dbReference type="NCBI Taxonomy" id="515560"/>
    <lineage>
        <taxon>Bacteria</taxon>
        <taxon>Pseudomonadati</taxon>
        <taxon>Pseudomonadota</taxon>
        <taxon>Gammaproteobacteria</taxon>
        <taxon>Alteromonadales</taxon>
        <taxon>Shewanellaceae</taxon>
        <taxon>Shewanella</taxon>
    </lineage>
</organism>
<proteinExistence type="inferred from homology"/>
<keyword evidence="2 3" id="KW-0732">Signal</keyword>
<dbReference type="Pfam" id="PF00497">
    <property type="entry name" value="SBP_bac_3"/>
    <property type="match status" value="1"/>
</dbReference>
<dbReference type="InterPro" id="IPR001638">
    <property type="entry name" value="Solute-binding_3/MltF_N"/>
</dbReference>
<protein>
    <submittedName>
        <fullName evidence="5">Transporter substrate-binding domain-containing protein</fullName>
    </submittedName>
</protein>
<reference evidence="6" key="2">
    <citation type="submission" date="2023-07" db="EMBL/GenBank/DDBJ databases">
        <title>Shewanella mangrovi sp. nov., an acetaldehyde- degrading bacterium isolated from mangrove sediment.</title>
        <authorList>
            <person name="Liu Y."/>
        </authorList>
    </citation>
    <scope>NUCLEOTIDE SEQUENCE [LARGE SCALE GENOMIC DNA]</scope>
    <source>
        <strain evidence="6">C32</strain>
    </source>
</reference>
<dbReference type="SUPFAM" id="SSF53850">
    <property type="entry name" value="Periplasmic binding protein-like II"/>
    <property type="match status" value="1"/>
</dbReference>
<dbReference type="EMBL" id="JAKOGG010000002">
    <property type="protein sequence ID" value="MCS4555604.1"/>
    <property type="molecule type" value="Genomic_DNA"/>
</dbReference>
<comment type="caution">
    <text evidence="5">The sequence shown here is derived from an EMBL/GenBank/DDBJ whole genome shotgun (WGS) entry which is preliminary data.</text>
</comment>
<accession>A0ABT2FK31</accession>
<dbReference type="Proteomes" id="UP001201549">
    <property type="component" value="Unassembled WGS sequence"/>
</dbReference>
<dbReference type="Gene3D" id="3.40.190.10">
    <property type="entry name" value="Periplasmic binding protein-like II"/>
    <property type="match status" value="2"/>
</dbReference>
<evidence type="ECO:0000313" key="6">
    <source>
        <dbReference type="Proteomes" id="UP001201549"/>
    </source>
</evidence>
<dbReference type="PANTHER" id="PTHR35936:SF19">
    <property type="entry name" value="AMINO-ACID-BINDING PROTEIN YXEM-RELATED"/>
    <property type="match status" value="1"/>
</dbReference>
<name>A0ABT2FK31_9GAMM</name>
<gene>
    <name evidence="5" type="ORF">L9G74_04080</name>
</gene>
<comment type="similarity">
    <text evidence="1">Belongs to the bacterial solute-binding protein 3 family.</text>
</comment>
<sequence length="255" mass="29149">MARIVGLWCVWLVCFSAVAEPNASSDPINLYFTGRPPFIWRDDAGQMHGISYEIGEQVFQRAQIPYQWIKAPSARVNHYFITDKQRLCLVNWIYTDERQKLGRISLPTYQEQDYVGVVPKEKADKYRGREIAAVLDDPTTIVLFKEGYAYSTVLTKLLINMKAPKVDYRGTQTHNLRLIAEKRADIAFFEQQELALILQQQPDLGDKVAVVNFPGLNTEPTTRHVICSKSVTEQEMQKINLAIEALQLTRLSQGN</sequence>
<keyword evidence="6" id="KW-1185">Reference proteome</keyword>